<dbReference type="Proteomes" id="UP000076830">
    <property type="component" value="Chromosome"/>
</dbReference>
<dbReference type="KEGG" id="dko:I596_3806"/>
<evidence type="ECO:0000256" key="4">
    <source>
        <dbReference type="ARBA" id="ARBA00023049"/>
    </source>
</evidence>
<evidence type="ECO:0000256" key="2">
    <source>
        <dbReference type="ARBA" id="ARBA00022670"/>
    </source>
</evidence>
<protein>
    <recommendedName>
        <fullName evidence="7">Flavohemoglobin expression-modulating QEGLA motif protein</fullName>
    </recommendedName>
</protein>
<dbReference type="SMART" id="SM01154">
    <property type="entry name" value="DUF1704"/>
    <property type="match status" value="1"/>
</dbReference>
<organism evidence="5 6">
    <name type="scientific">Dokdonella koreensis DS-123</name>
    <dbReference type="NCBI Taxonomy" id="1300342"/>
    <lineage>
        <taxon>Bacteria</taxon>
        <taxon>Pseudomonadati</taxon>
        <taxon>Pseudomonadota</taxon>
        <taxon>Gammaproteobacteria</taxon>
        <taxon>Lysobacterales</taxon>
        <taxon>Rhodanobacteraceae</taxon>
        <taxon>Dokdonella</taxon>
    </lineage>
</organism>
<dbReference type="PANTHER" id="PTHR31817:SF0">
    <property type="entry name" value="CHROMOSOME UNDETERMINED SCAFFOLD_67, WHOLE GENOME SHOTGUN SEQUENCE"/>
    <property type="match status" value="1"/>
</dbReference>
<evidence type="ECO:0008006" key="7">
    <source>
        <dbReference type="Google" id="ProtNLM"/>
    </source>
</evidence>
<keyword evidence="2" id="KW-0645">Protease</keyword>
<dbReference type="STRING" id="1300342.I596_3806"/>
<accession>A0A167HBW9</accession>
<dbReference type="GO" id="GO:0008237">
    <property type="term" value="F:metallopeptidase activity"/>
    <property type="evidence" value="ECO:0007669"/>
    <property type="project" value="UniProtKB-KW"/>
</dbReference>
<evidence type="ECO:0000256" key="3">
    <source>
        <dbReference type="ARBA" id="ARBA00022801"/>
    </source>
</evidence>
<keyword evidence="4" id="KW-0482">Metalloprotease</keyword>
<keyword evidence="6" id="KW-1185">Reference proteome</keyword>
<dbReference type="Pfam" id="PF08014">
    <property type="entry name" value="MATCAP"/>
    <property type="match status" value="1"/>
</dbReference>
<dbReference type="PATRIC" id="fig|1300342.3.peg.3716"/>
<dbReference type="EMBL" id="CP015249">
    <property type="protein sequence ID" value="ANB19789.1"/>
    <property type="molecule type" value="Genomic_DNA"/>
</dbReference>
<name>A0A167HBW9_9GAMM</name>
<evidence type="ECO:0000313" key="5">
    <source>
        <dbReference type="EMBL" id="ANB19789.1"/>
    </source>
</evidence>
<dbReference type="AlphaFoldDB" id="A0A167HBW9"/>
<comment type="cofactor">
    <cofactor evidence="1">
        <name>Zn(2+)</name>
        <dbReference type="ChEBI" id="CHEBI:29105"/>
    </cofactor>
</comment>
<reference evidence="5 6" key="1">
    <citation type="submission" date="2016-04" db="EMBL/GenBank/DDBJ databases">
        <title>Complete genome sequence of Dokdonella koreensis DS-123T.</title>
        <authorList>
            <person name="Kim J.F."/>
            <person name="Lee H."/>
            <person name="Kwak M.-J."/>
        </authorList>
    </citation>
    <scope>NUCLEOTIDE SEQUENCE [LARGE SCALE GENOMIC DNA]</scope>
    <source>
        <strain evidence="5 6">DS-123</strain>
    </source>
</reference>
<keyword evidence="3" id="KW-0378">Hydrolase</keyword>
<dbReference type="InterPro" id="IPR012548">
    <property type="entry name" value="MATCAP"/>
</dbReference>
<evidence type="ECO:0000313" key="6">
    <source>
        <dbReference type="Proteomes" id="UP000076830"/>
    </source>
</evidence>
<dbReference type="PANTHER" id="PTHR31817">
    <property type="match status" value="1"/>
</dbReference>
<gene>
    <name evidence="5" type="ORF">I596_3806</name>
</gene>
<dbReference type="OrthoDB" id="9785840at2"/>
<dbReference type="RefSeq" id="WP_067651106.1">
    <property type="nucleotide sequence ID" value="NZ_CP015249.1"/>
</dbReference>
<sequence>MDASTDSLARHADLDRRLVAAVKGIRVLAMLSWPATVQRAFLDGWQRGNARLPQVDYPRPDHGAAREALTAIAAEADAQHPVGDYIRRSADSWRVATDLLDAAGSAAIVEPSVRLYGRPGYRIPGGEVTNLDAARHFVTLADELDPNLVAGDAEDGIAAETLQADLQRELDAFFGPATIRVEVDPDLIAKAAAGATRIRLHSATCFSESDRNQLLQHEAFVHSLTALNGRNQPHLKSLGLNSPRITATQEGLAVFAELMTGAMDIVRMKRISLRIIAIDMALRGADFIEVFRFFLDAGQTEPESFSSAQRVFRGAPTTGGAAFTKDTVYLHGLLSVHTFFRWALRNRRLDLGRNLFAGKLSLHDVLALEPYFTSGFVAAPARLPPWLQHANGLAAMLAFSLFANRIRLDHVEAEDLVLAL</sequence>
<dbReference type="GO" id="GO:0006508">
    <property type="term" value="P:proteolysis"/>
    <property type="evidence" value="ECO:0007669"/>
    <property type="project" value="UniProtKB-KW"/>
</dbReference>
<dbReference type="GO" id="GO:0080164">
    <property type="term" value="P:regulation of nitric oxide metabolic process"/>
    <property type="evidence" value="ECO:0007669"/>
    <property type="project" value="TreeGrafter"/>
</dbReference>
<proteinExistence type="predicted"/>
<evidence type="ECO:0000256" key="1">
    <source>
        <dbReference type="ARBA" id="ARBA00001947"/>
    </source>
</evidence>